<dbReference type="Proteomes" id="UP000288805">
    <property type="component" value="Unassembled WGS sequence"/>
</dbReference>
<evidence type="ECO:0000313" key="3">
    <source>
        <dbReference type="Proteomes" id="UP000288805"/>
    </source>
</evidence>
<gene>
    <name evidence="2" type="ORF">CK203_088032</name>
</gene>
<name>A0A438ER00_VITVI</name>
<feature type="region of interest" description="Disordered" evidence="1">
    <location>
        <begin position="1"/>
        <end position="40"/>
    </location>
</feature>
<sequence>MSTKLRVYTRRKFNSNTENNQVNLEHGQSSSPSSQNPGIVPNIPLPNIYLIKDSQENINVLKTGPDRPIGPVQPSTGHKSGPACLIEPFNDQTGHEPPKPAVGPVTRWNRTVLIEPNSSN</sequence>
<proteinExistence type="predicted"/>
<evidence type="ECO:0000256" key="1">
    <source>
        <dbReference type="SAM" id="MobiDB-lite"/>
    </source>
</evidence>
<reference evidence="2 3" key="1">
    <citation type="journal article" date="2018" name="PLoS Genet.">
        <title>Population sequencing reveals clonal diversity and ancestral inbreeding in the grapevine cultivar Chardonnay.</title>
        <authorList>
            <person name="Roach M.J."/>
            <person name="Johnson D.L."/>
            <person name="Bohlmann J."/>
            <person name="van Vuuren H.J."/>
            <person name="Jones S.J."/>
            <person name="Pretorius I.S."/>
            <person name="Schmidt S.A."/>
            <person name="Borneman A.R."/>
        </authorList>
    </citation>
    <scope>NUCLEOTIDE SEQUENCE [LARGE SCALE GENOMIC DNA]</scope>
    <source>
        <strain evidence="3">cv. Chardonnay</strain>
        <tissue evidence="2">Leaf</tissue>
    </source>
</reference>
<dbReference type="AlphaFoldDB" id="A0A438ER00"/>
<organism evidence="2 3">
    <name type="scientific">Vitis vinifera</name>
    <name type="common">Grape</name>
    <dbReference type="NCBI Taxonomy" id="29760"/>
    <lineage>
        <taxon>Eukaryota</taxon>
        <taxon>Viridiplantae</taxon>
        <taxon>Streptophyta</taxon>
        <taxon>Embryophyta</taxon>
        <taxon>Tracheophyta</taxon>
        <taxon>Spermatophyta</taxon>
        <taxon>Magnoliopsida</taxon>
        <taxon>eudicotyledons</taxon>
        <taxon>Gunneridae</taxon>
        <taxon>Pentapetalae</taxon>
        <taxon>rosids</taxon>
        <taxon>Vitales</taxon>
        <taxon>Vitaceae</taxon>
        <taxon>Viteae</taxon>
        <taxon>Vitis</taxon>
    </lineage>
</organism>
<feature type="compositionally biased region" description="Polar residues" evidence="1">
    <location>
        <begin position="14"/>
        <end position="28"/>
    </location>
</feature>
<accession>A0A438ER00</accession>
<evidence type="ECO:0000313" key="2">
    <source>
        <dbReference type="EMBL" id="RVW50186.1"/>
    </source>
</evidence>
<comment type="caution">
    <text evidence="2">The sequence shown here is derived from an EMBL/GenBank/DDBJ whole genome shotgun (WGS) entry which is preliminary data.</text>
</comment>
<dbReference type="EMBL" id="QGNW01001206">
    <property type="protein sequence ID" value="RVW50186.1"/>
    <property type="molecule type" value="Genomic_DNA"/>
</dbReference>
<protein>
    <submittedName>
        <fullName evidence="2">Uncharacterized protein</fullName>
    </submittedName>
</protein>
<feature type="region of interest" description="Disordered" evidence="1">
    <location>
        <begin position="60"/>
        <end position="120"/>
    </location>
</feature>